<evidence type="ECO:0000313" key="2">
    <source>
        <dbReference type="EMBL" id="KAE8998038.1"/>
    </source>
</evidence>
<feature type="compositionally biased region" description="Polar residues" evidence="1">
    <location>
        <begin position="300"/>
        <end position="323"/>
    </location>
</feature>
<dbReference type="PANTHER" id="PTHR33324:SF2">
    <property type="entry name" value="MYB_SANT-LIKE DNA-BINDING DOMAIN-CONTAINING PROTEIN"/>
    <property type="match status" value="1"/>
</dbReference>
<evidence type="ECO:0000313" key="3">
    <source>
        <dbReference type="Proteomes" id="UP000429607"/>
    </source>
</evidence>
<feature type="region of interest" description="Disordered" evidence="1">
    <location>
        <begin position="452"/>
        <end position="474"/>
    </location>
</feature>
<feature type="region of interest" description="Disordered" evidence="1">
    <location>
        <begin position="1"/>
        <end position="79"/>
    </location>
</feature>
<sequence>HQQQDHVRRHQQGDQVRHHQQQDQVRRHQQEDQGRHQQQDQVRHQQQDQVRRHQQQDQVRHHQQQDQVRRHQQAATSTAMATCKLKSCRRVKKVSAEDFAMLQCENSGCSQIVHRVCLTRMLSTFGADEQFKKNICGKRCYNAMVKAQHQDHTVQPAKKRIPWHNDGPSSSVSSLSVLIKGMTDGKNYNRYRGGDGQTGETKQTLAGEVVAAIADSGVKTPRSPKDVMSKISGLETSFRVAADWLNNTGQGVQNETDLRAAILHSDPGSESSSSEDGSADEGCSGPDSVLHAPGNDAERSQPTAASMPSNGKSTTPASNSTARPGNKRGGQLMTIVTGQTRGKNQRTSLADHPMLISLKETQLAQQKEIELQKLSIQREELLLRQQHSLNEAHESAARIAESNANALKLHEEAEHWRTQRLATLLRERSKLKSEGVFQEEIDMVLPLPLLSPATLGAPANTQGADSGASHHQSQ</sequence>
<feature type="compositionally biased region" description="Low complexity" evidence="1">
    <location>
        <begin position="265"/>
        <end position="285"/>
    </location>
</feature>
<name>A0A6A3JXP4_9STRA</name>
<feature type="compositionally biased region" description="Basic and acidic residues" evidence="1">
    <location>
        <begin position="1"/>
        <end position="69"/>
    </location>
</feature>
<dbReference type="PANTHER" id="PTHR33324">
    <property type="entry name" value="EXPRESSED PROTEIN"/>
    <property type="match status" value="1"/>
</dbReference>
<feature type="compositionally biased region" description="Polar residues" evidence="1">
    <location>
        <begin position="459"/>
        <end position="474"/>
    </location>
</feature>
<reference evidence="2 3" key="1">
    <citation type="submission" date="2018-09" db="EMBL/GenBank/DDBJ databases">
        <title>Genomic investigation of the strawberry pathogen Phytophthora fragariae indicates pathogenicity is determined by transcriptional variation in three key races.</title>
        <authorList>
            <person name="Adams T.M."/>
            <person name="Armitage A.D."/>
            <person name="Sobczyk M.K."/>
            <person name="Bates H.J."/>
            <person name="Dunwell J.M."/>
            <person name="Nellist C.F."/>
            <person name="Harrison R.J."/>
        </authorList>
    </citation>
    <scope>NUCLEOTIDE SEQUENCE [LARGE SCALE GENOMIC DNA]</scope>
    <source>
        <strain evidence="2 3">SCRP249</strain>
    </source>
</reference>
<evidence type="ECO:0000256" key="1">
    <source>
        <dbReference type="SAM" id="MobiDB-lite"/>
    </source>
</evidence>
<gene>
    <name evidence="2" type="ORF">PR001_g19425</name>
</gene>
<dbReference type="Proteomes" id="UP000429607">
    <property type="component" value="Unassembled WGS sequence"/>
</dbReference>
<proteinExistence type="predicted"/>
<organism evidence="2 3">
    <name type="scientific">Phytophthora rubi</name>
    <dbReference type="NCBI Taxonomy" id="129364"/>
    <lineage>
        <taxon>Eukaryota</taxon>
        <taxon>Sar</taxon>
        <taxon>Stramenopiles</taxon>
        <taxon>Oomycota</taxon>
        <taxon>Peronosporomycetes</taxon>
        <taxon>Peronosporales</taxon>
        <taxon>Peronosporaceae</taxon>
        <taxon>Phytophthora</taxon>
    </lineage>
</organism>
<protein>
    <submittedName>
        <fullName evidence="2">Uncharacterized protein</fullName>
    </submittedName>
</protein>
<accession>A0A6A3JXP4</accession>
<comment type="caution">
    <text evidence="2">The sequence shown here is derived from an EMBL/GenBank/DDBJ whole genome shotgun (WGS) entry which is preliminary data.</text>
</comment>
<dbReference type="EMBL" id="QXFV01001806">
    <property type="protein sequence ID" value="KAE8998038.1"/>
    <property type="molecule type" value="Genomic_DNA"/>
</dbReference>
<feature type="region of interest" description="Disordered" evidence="1">
    <location>
        <begin position="264"/>
        <end position="332"/>
    </location>
</feature>
<dbReference type="AlphaFoldDB" id="A0A6A3JXP4"/>
<feature type="non-terminal residue" evidence="2">
    <location>
        <position position="1"/>
    </location>
</feature>